<gene>
    <name evidence="2" type="ORF">M413DRAFT_150261</name>
</gene>
<dbReference type="OrthoDB" id="10252171at2759"/>
<dbReference type="AlphaFoldDB" id="A0A0C3CBC1"/>
<dbReference type="EMBL" id="KN831780">
    <property type="protein sequence ID" value="KIM41514.1"/>
    <property type="molecule type" value="Genomic_DNA"/>
</dbReference>
<protein>
    <submittedName>
        <fullName evidence="2">Uncharacterized protein</fullName>
    </submittedName>
</protein>
<dbReference type="Proteomes" id="UP000053424">
    <property type="component" value="Unassembled WGS sequence"/>
</dbReference>
<reference evidence="2 3" key="1">
    <citation type="submission" date="2014-04" db="EMBL/GenBank/DDBJ databases">
        <authorList>
            <consortium name="DOE Joint Genome Institute"/>
            <person name="Kuo A."/>
            <person name="Gay G."/>
            <person name="Dore J."/>
            <person name="Kohler A."/>
            <person name="Nagy L.G."/>
            <person name="Floudas D."/>
            <person name="Copeland A."/>
            <person name="Barry K.W."/>
            <person name="Cichocki N."/>
            <person name="Veneault-Fourrey C."/>
            <person name="LaButti K."/>
            <person name="Lindquist E.A."/>
            <person name="Lipzen A."/>
            <person name="Lundell T."/>
            <person name="Morin E."/>
            <person name="Murat C."/>
            <person name="Sun H."/>
            <person name="Tunlid A."/>
            <person name="Henrissat B."/>
            <person name="Grigoriev I.V."/>
            <person name="Hibbett D.S."/>
            <person name="Martin F."/>
            <person name="Nordberg H.P."/>
            <person name="Cantor M.N."/>
            <person name="Hua S.X."/>
        </authorList>
    </citation>
    <scope>NUCLEOTIDE SEQUENCE [LARGE SCALE GENOMIC DNA]</scope>
    <source>
        <strain evidence="3">h7</strain>
    </source>
</reference>
<sequence length="384" mass="42893">MRSRGASNFNEPLAVDVRRQEKQNRNRGHPMTPPPNLPGALNTSDFSELETVYWTPSASLDKVRSVAHNWSGAPWNTQTLSSTPLRRRSLLDLGDEDEALFFSLGERVPVQEQTEFHPMEGMHSIPTIPSFHSIGNAQKNSTAFEESSLHFLDEDTDTSISSIRQVSPGDIFVDQLDIPVYTLDSSEALDAKRPGGRLFTDRFGGLHQLEDSPPTALEPALPVIHSTSTIQPFPSSASIVHSLIKHDSSRDPTVILDESFNDSGLDFPIDESPESWGPRKDDEIRKTGKLRLHRIEETGNERAAPQLARDGPLIHEKLTKLPPVTSEWSFEEQIVISLLQEGVLKESRENGERCPTRRRSKTGVFASASQRISKVAKRCTFRGW</sequence>
<proteinExistence type="predicted"/>
<accession>A0A0C3CBC1</accession>
<evidence type="ECO:0000256" key="1">
    <source>
        <dbReference type="SAM" id="MobiDB-lite"/>
    </source>
</evidence>
<dbReference type="HOGENOM" id="CLU_719723_0_0_1"/>
<evidence type="ECO:0000313" key="3">
    <source>
        <dbReference type="Proteomes" id="UP000053424"/>
    </source>
</evidence>
<organism evidence="2 3">
    <name type="scientific">Hebeloma cylindrosporum</name>
    <dbReference type="NCBI Taxonomy" id="76867"/>
    <lineage>
        <taxon>Eukaryota</taxon>
        <taxon>Fungi</taxon>
        <taxon>Dikarya</taxon>
        <taxon>Basidiomycota</taxon>
        <taxon>Agaricomycotina</taxon>
        <taxon>Agaricomycetes</taxon>
        <taxon>Agaricomycetidae</taxon>
        <taxon>Agaricales</taxon>
        <taxon>Agaricineae</taxon>
        <taxon>Hymenogastraceae</taxon>
        <taxon>Hebeloma</taxon>
    </lineage>
</organism>
<name>A0A0C3CBC1_HEBCY</name>
<feature type="region of interest" description="Disordered" evidence="1">
    <location>
        <begin position="1"/>
        <end position="42"/>
    </location>
</feature>
<feature type="compositionally biased region" description="Polar residues" evidence="1">
    <location>
        <begin position="1"/>
        <end position="10"/>
    </location>
</feature>
<keyword evidence="3" id="KW-1185">Reference proteome</keyword>
<reference evidence="3" key="2">
    <citation type="submission" date="2015-01" db="EMBL/GenBank/DDBJ databases">
        <title>Evolutionary Origins and Diversification of the Mycorrhizal Mutualists.</title>
        <authorList>
            <consortium name="DOE Joint Genome Institute"/>
            <consortium name="Mycorrhizal Genomics Consortium"/>
            <person name="Kohler A."/>
            <person name="Kuo A."/>
            <person name="Nagy L.G."/>
            <person name="Floudas D."/>
            <person name="Copeland A."/>
            <person name="Barry K.W."/>
            <person name="Cichocki N."/>
            <person name="Veneault-Fourrey C."/>
            <person name="LaButti K."/>
            <person name="Lindquist E.A."/>
            <person name="Lipzen A."/>
            <person name="Lundell T."/>
            <person name="Morin E."/>
            <person name="Murat C."/>
            <person name="Riley R."/>
            <person name="Ohm R."/>
            <person name="Sun H."/>
            <person name="Tunlid A."/>
            <person name="Henrissat B."/>
            <person name="Grigoriev I.V."/>
            <person name="Hibbett D.S."/>
            <person name="Martin F."/>
        </authorList>
    </citation>
    <scope>NUCLEOTIDE SEQUENCE [LARGE SCALE GENOMIC DNA]</scope>
    <source>
        <strain evidence="3">h7</strain>
    </source>
</reference>
<evidence type="ECO:0000313" key="2">
    <source>
        <dbReference type="EMBL" id="KIM41514.1"/>
    </source>
</evidence>